<name>A0A8J3MXI9_9CHLR</name>
<feature type="region of interest" description="Disordered" evidence="1">
    <location>
        <begin position="49"/>
        <end position="68"/>
    </location>
</feature>
<dbReference type="RefSeq" id="WP_220197811.1">
    <property type="nucleotide sequence ID" value="NZ_BNJF01000004.1"/>
</dbReference>
<evidence type="ECO:0000256" key="1">
    <source>
        <dbReference type="SAM" id="MobiDB-lite"/>
    </source>
</evidence>
<organism evidence="2 3">
    <name type="scientific">Ktedonospora formicarum</name>
    <dbReference type="NCBI Taxonomy" id="2778364"/>
    <lineage>
        <taxon>Bacteria</taxon>
        <taxon>Bacillati</taxon>
        <taxon>Chloroflexota</taxon>
        <taxon>Ktedonobacteria</taxon>
        <taxon>Ktedonobacterales</taxon>
        <taxon>Ktedonobacteraceae</taxon>
        <taxon>Ktedonospora</taxon>
    </lineage>
</organism>
<sequence length="116" mass="13121">MDEHTWLRTGTAILTEIKEWRRAHPTATFVEMEDEIHRRMMELEAQVLQDAAQASESQEWGQTPGQPAPTCPTCVVPLQARGQHQRTLQGNGGQSVTLNRTYGTCPTCQRSFFPPR</sequence>
<keyword evidence="3" id="KW-1185">Reference proteome</keyword>
<evidence type="ECO:0000313" key="2">
    <source>
        <dbReference type="EMBL" id="GHO48620.1"/>
    </source>
</evidence>
<proteinExistence type="predicted"/>
<dbReference type="Proteomes" id="UP000612362">
    <property type="component" value="Unassembled WGS sequence"/>
</dbReference>
<gene>
    <name evidence="2" type="ORF">KSX_67830</name>
</gene>
<dbReference type="AlphaFoldDB" id="A0A8J3MXI9"/>
<dbReference type="EMBL" id="BNJF01000004">
    <property type="protein sequence ID" value="GHO48620.1"/>
    <property type="molecule type" value="Genomic_DNA"/>
</dbReference>
<evidence type="ECO:0000313" key="3">
    <source>
        <dbReference type="Proteomes" id="UP000612362"/>
    </source>
</evidence>
<protein>
    <submittedName>
        <fullName evidence="2">Uncharacterized protein</fullName>
    </submittedName>
</protein>
<comment type="caution">
    <text evidence="2">The sequence shown here is derived from an EMBL/GenBank/DDBJ whole genome shotgun (WGS) entry which is preliminary data.</text>
</comment>
<accession>A0A8J3MXI9</accession>
<feature type="compositionally biased region" description="Polar residues" evidence="1">
    <location>
        <begin position="52"/>
        <end position="65"/>
    </location>
</feature>
<reference evidence="2" key="1">
    <citation type="submission" date="2020-10" db="EMBL/GenBank/DDBJ databases">
        <title>Taxonomic study of unclassified bacteria belonging to the class Ktedonobacteria.</title>
        <authorList>
            <person name="Yabe S."/>
            <person name="Wang C.M."/>
            <person name="Zheng Y."/>
            <person name="Sakai Y."/>
            <person name="Cavaletti L."/>
            <person name="Monciardini P."/>
            <person name="Donadio S."/>
        </authorList>
    </citation>
    <scope>NUCLEOTIDE SEQUENCE</scope>
    <source>
        <strain evidence="2">SOSP1-1</strain>
    </source>
</reference>